<dbReference type="OrthoDB" id="5492415at2"/>
<dbReference type="PANTHER" id="PTHR43280">
    <property type="entry name" value="ARAC-FAMILY TRANSCRIPTIONAL REGULATOR"/>
    <property type="match status" value="1"/>
</dbReference>
<keyword evidence="4" id="KW-1133">Transmembrane helix</keyword>
<reference evidence="7" key="1">
    <citation type="submission" date="2016-11" db="EMBL/GenBank/DDBJ databases">
        <authorList>
            <person name="Varghese N."/>
            <person name="Submissions S."/>
        </authorList>
    </citation>
    <scope>NUCLEOTIDE SEQUENCE [LARGE SCALE GENOMIC DNA]</scope>
    <source>
        <strain evidence="7">DSM 22623</strain>
    </source>
</reference>
<evidence type="ECO:0000256" key="4">
    <source>
        <dbReference type="SAM" id="Phobius"/>
    </source>
</evidence>
<keyword evidence="4" id="KW-0472">Membrane</keyword>
<sequence length="395" mass="45419">MRADNIQDILDQIPIRHDMASYIMFLGIVLGLLVGILILIKTNKKNVAFKFLGVFLIAQAIISLDNFSCYTGLMKYAIAFNDSTEPLVLILGPSMYLFVYSLLTRKPVTIKNIGIHLAPAIFYGLTQIGYYLHPTPVKINAYLGAYHDHLTKAIIPDGTTYNYLWIKDEFRWVILGSLIIYIILSFRVLYHYLRQKNIHLTRSTLHNKYSFTRNLVLSFLTVFVIIFAVYWNFEDDSGDHYITTFVNLSVVAITLIMVSESRFFQNSWISDKYETLSYTHQEISIEKIKEFVETNGFYLLESASLKTLAQELNSSSNYISQIINTSTGLNFNDFINQYRIDLCKQRLVDPEYNHLTIEAIGNSAGFKSKSSFYNAFKKHVQMSPKAFVTLQKSSF</sequence>
<dbReference type="Proteomes" id="UP000184432">
    <property type="component" value="Unassembled WGS sequence"/>
</dbReference>
<keyword evidence="1" id="KW-0805">Transcription regulation</keyword>
<evidence type="ECO:0000313" key="6">
    <source>
        <dbReference type="EMBL" id="SHJ31550.1"/>
    </source>
</evidence>
<gene>
    <name evidence="6" type="ORF">SAMN04488508_107226</name>
</gene>
<organism evidence="6 7">
    <name type="scientific">Aquimarina spongiae</name>
    <dbReference type="NCBI Taxonomy" id="570521"/>
    <lineage>
        <taxon>Bacteria</taxon>
        <taxon>Pseudomonadati</taxon>
        <taxon>Bacteroidota</taxon>
        <taxon>Flavobacteriia</taxon>
        <taxon>Flavobacteriales</taxon>
        <taxon>Flavobacteriaceae</taxon>
        <taxon>Aquimarina</taxon>
    </lineage>
</organism>
<dbReference type="Gene3D" id="1.10.10.60">
    <property type="entry name" value="Homeodomain-like"/>
    <property type="match status" value="2"/>
</dbReference>
<dbReference type="RefSeq" id="WP_073318269.1">
    <property type="nucleotide sequence ID" value="NZ_FQYP01000007.1"/>
</dbReference>
<dbReference type="PANTHER" id="PTHR43280:SF29">
    <property type="entry name" value="ARAC-FAMILY TRANSCRIPTIONAL REGULATOR"/>
    <property type="match status" value="1"/>
</dbReference>
<dbReference type="GO" id="GO:0003700">
    <property type="term" value="F:DNA-binding transcription factor activity"/>
    <property type="evidence" value="ECO:0007669"/>
    <property type="project" value="InterPro"/>
</dbReference>
<feature type="transmembrane region" description="Helical" evidence="4">
    <location>
        <begin position="239"/>
        <end position="258"/>
    </location>
</feature>
<evidence type="ECO:0000256" key="1">
    <source>
        <dbReference type="ARBA" id="ARBA00023015"/>
    </source>
</evidence>
<keyword evidence="4" id="KW-0812">Transmembrane</keyword>
<evidence type="ECO:0000259" key="5">
    <source>
        <dbReference type="PROSITE" id="PS01124"/>
    </source>
</evidence>
<evidence type="ECO:0000313" key="7">
    <source>
        <dbReference type="Proteomes" id="UP000184432"/>
    </source>
</evidence>
<dbReference type="EMBL" id="FQYP01000007">
    <property type="protein sequence ID" value="SHJ31550.1"/>
    <property type="molecule type" value="Genomic_DNA"/>
</dbReference>
<feature type="transmembrane region" description="Helical" evidence="4">
    <location>
        <begin position="214"/>
        <end position="233"/>
    </location>
</feature>
<feature type="transmembrane region" description="Helical" evidence="4">
    <location>
        <begin position="172"/>
        <end position="193"/>
    </location>
</feature>
<dbReference type="InterPro" id="IPR018060">
    <property type="entry name" value="HTH_AraC"/>
</dbReference>
<name>A0A1M6IAR5_9FLAO</name>
<keyword evidence="3" id="KW-0804">Transcription</keyword>
<dbReference type="AlphaFoldDB" id="A0A1M6IAR5"/>
<feature type="transmembrane region" description="Helical" evidence="4">
    <location>
        <begin position="115"/>
        <end position="133"/>
    </location>
</feature>
<evidence type="ECO:0000256" key="3">
    <source>
        <dbReference type="ARBA" id="ARBA00023163"/>
    </source>
</evidence>
<keyword evidence="7" id="KW-1185">Reference proteome</keyword>
<evidence type="ECO:0000256" key="2">
    <source>
        <dbReference type="ARBA" id="ARBA00023125"/>
    </source>
</evidence>
<proteinExistence type="predicted"/>
<dbReference type="GO" id="GO:0043565">
    <property type="term" value="F:sequence-specific DNA binding"/>
    <property type="evidence" value="ECO:0007669"/>
    <property type="project" value="InterPro"/>
</dbReference>
<dbReference type="SUPFAM" id="SSF46689">
    <property type="entry name" value="Homeodomain-like"/>
    <property type="match status" value="1"/>
</dbReference>
<dbReference type="Pfam" id="PF12833">
    <property type="entry name" value="HTH_18"/>
    <property type="match status" value="1"/>
</dbReference>
<feature type="domain" description="HTH araC/xylS-type" evidence="5">
    <location>
        <begin position="286"/>
        <end position="390"/>
    </location>
</feature>
<dbReference type="STRING" id="570521.SAMN04488508_107226"/>
<protein>
    <submittedName>
        <fullName evidence="6">AraC-type DNA-binding protein</fullName>
    </submittedName>
</protein>
<dbReference type="PROSITE" id="PS01124">
    <property type="entry name" value="HTH_ARAC_FAMILY_2"/>
    <property type="match status" value="1"/>
</dbReference>
<accession>A0A1M6IAR5</accession>
<feature type="transmembrane region" description="Helical" evidence="4">
    <location>
        <begin position="87"/>
        <end position="103"/>
    </location>
</feature>
<keyword evidence="2 6" id="KW-0238">DNA-binding</keyword>
<dbReference type="InterPro" id="IPR009057">
    <property type="entry name" value="Homeodomain-like_sf"/>
</dbReference>
<dbReference type="SMART" id="SM00342">
    <property type="entry name" value="HTH_ARAC"/>
    <property type="match status" value="1"/>
</dbReference>
<feature type="transmembrane region" description="Helical" evidence="4">
    <location>
        <begin position="20"/>
        <end position="40"/>
    </location>
</feature>
<feature type="transmembrane region" description="Helical" evidence="4">
    <location>
        <begin position="47"/>
        <end position="67"/>
    </location>
</feature>